<dbReference type="PATRIC" id="fig|1263870.3.peg.3006"/>
<comment type="caution">
    <text evidence="1">The sequence shown here is derived from an EMBL/GenBank/DDBJ whole genome shotgun (WGS) entry which is preliminary data.</text>
</comment>
<sequence length="47" mass="5353">MVKTQKGIVLKPNSGFRGDWIESRLFTQMARKESSIRKKADVEITTA</sequence>
<evidence type="ECO:0000313" key="1">
    <source>
        <dbReference type="EMBL" id="EMI55739.1"/>
    </source>
</evidence>
<proteinExistence type="predicted"/>
<protein>
    <submittedName>
        <fullName evidence="1">Uncharacterized protein</fullName>
    </submittedName>
</protein>
<gene>
    <name evidence="1" type="ORF">RSSM_02831</name>
</gene>
<organism evidence="1 2">
    <name type="scientific">Rhodopirellula sallentina SM41</name>
    <dbReference type="NCBI Taxonomy" id="1263870"/>
    <lineage>
        <taxon>Bacteria</taxon>
        <taxon>Pseudomonadati</taxon>
        <taxon>Planctomycetota</taxon>
        <taxon>Planctomycetia</taxon>
        <taxon>Pirellulales</taxon>
        <taxon>Pirellulaceae</taxon>
        <taxon>Rhodopirellula</taxon>
    </lineage>
</organism>
<dbReference type="Proteomes" id="UP000011885">
    <property type="component" value="Unassembled WGS sequence"/>
</dbReference>
<name>M5U3B4_9BACT</name>
<keyword evidence="2" id="KW-1185">Reference proteome</keyword>
<accession>M5U3B4</accession>
<dbReference type="EMBL" id="ANOH01000198">
    <property type="protein sequence ID" value="EMI55739.1"/>
    <property type="molecule type" value="Genomic_DNA"/>
</dbReference>
<reference evidence="1 2" key="1">
    <citation type="journal article" date="2013" name="Mar. Genomics">
        <title>Expression of sulfatases in Rhodopirellula baltica and the diversity of sulfatases in the genus Rhodopirellula.</title>
        <authorList>
            <person name="Wegner C.E."/>
            <person name="Richter-Heitmann T."/>
            <person name="Klindworth A."/>
            <person name="Klockow C."/>
            <person name="Richter M."/>
            <person name="Achstetter T."/>
            <person name="Glockner F.O."/>
            <person name="Harder J."/>
        </authorList>
    </citation>
    <scope>NUCLEOTIDE SEQUENCE [LARGE SCALE GENOMIC DNA]</scope>
    <source>
        <strain evidence="1 2">SM41</strain>
    </source>
</reference>
<dbReference type="AlphaFoldDB" id="M5U3B4"/>
<evidence type="ECO:0000313" key="2">
    <source>
        <dbReference type="Proteomes" id="UP000011885"/>
    </source>
</evidence>